<dbReference type="InterPro" id="IPR007569">
    <property type="entry name" value="DUF559"/>
</dbReference>
<dbReference type="Proteomes" id="UP000319263">
    <property type="component" value="Chromosome"/>
</dbReference>
<sequence length="373" mass="41835">MQILVHAHTVYACRRFTGPGDDKNPAPVPLSCPEPSRTASLVQHSCHPRPTPAVPIGCPQPWRPTSQPVSTAPDHLGTKSHKLSVWTQDIDQLLKAAGGAIRRADHPELRYRLDYLRRRGHLASPLPGILTVPSAEDDLELAVLAGSLWLGPDAVLTGWAAAALTFWPKAPVSRLTFAAPRRPAACRGRYRTERREIPPELAMRIATVAVTSPAMTAVDLAAEDADAIDAALRAGISLDELWAAFRATPGRPGNQQRMRVLRDSRDDPWSAAERRLHRLLRNRGITGWTANRQIRLRSGRRYRADLLFGRQRVIVEFDSYAFHSDRDVFNNDRRRRNELELAGYLVLNFTWAHLIDDPDWLIECIRRALALRS</sequence>
<dbReference type="Pfam" id="PF04480">
    <property type="entry name" value="DUF559"/>
    <property type="match status" value="1"/>
</dbReference>
<reference evidence="2 3" key="1">
    <citation type="submission" date="2019-07" db="EMBL/GenBank/DDBJ databases">
        <title>Microlunatus dokdonensis sp. nov. isolated from the rhizospheric soil of the wild plant Elymus tsukushiensis.</title>
        <authorList>
            <person name="Ghim S.-Y."/>
            <person name="Hwang Y.-J."/>
            <person name="Son J.-S."/>
            <person name="Shin J.-H."/>
        </authorList>
    </citation>
    <scope>NUCLEOTIDE SEQUENCE [LARGE SCALE GENOMIC DNA]</scope>
    <source>
        <strain evidence="2 3">KUDC0627</strain>
    </source>
</reference>
<feature type="domain" description="DUF559" evidence="1">
    <location>
        <begin position="269"/>
        <end position="369"/>
    </location>
</feature>
<keyword evidence="3" id="KW-1185">Reference proteome</keyword>
<evidence type="ECO:0000259" key="1">
    <source>
        <dbReference type="Pfam" id="PF04480"/>
    </source>
</evidence>
<accession>A0A516PZC8</accession>
<organism evidence="2 3">
    <name type="scientific">Microlunatus elymi</name>
    <dbReference type="NCBI Taxonomy" id="2596828"/>
    <lineage>
        <taxon>Bacteria</taxon>
        <taxon>Bacillati</taxon>
        <taxon>Actinomycetota</taxon>
        <taxon>Actinomycetes</taxon>
        <taxon>Propionibacteriales</taxon>
        <taxon>Propionibacteriaceae</taxon>
        <taxon>Microlunatus</taxon>
    </lineage>
</organism>
<name>A0A516PZC8_9ACTN</name>
<dbReference type="EMBL" id="CP041692">
    <property type="protein sequence ID" value="QDP96529.1"/>
    <property type="molecule type" value="Genomic_DNA"/>
</dbReference>
<dbReference type="InterPro" id="IPR011335">
    <property type="entry name" value="Restrct_endonuc-II-like"/>
</dbReference>
<dbReference type="KEGG" id="mik:FOE78_12000"/>
<protein>
    <submittedName>
        <fullName evidence="2">DUF559 domain-containing protein</fullName>
    </submittedName>
</protein>
<dbReference type="OrthoDB" id="5243722at2"/>
<evidence type="ECO:0000313" key="3">
    <source>
        <dbReference type="Proteomes" id="UP000319263"/>
    </source>
</evidence>
<gene>
    <name evidence="2" type="ORF">FOE78_12000</name>
</gene>
<dbReference type="SUPFAM" id="SSF52980">
    <property type="entry name" value="Restriction endonuclease-like"/>
    <property type="match status" value="1"/>
</dbReference>
<dbReference type="AlphaFoldDB" id="A0A516PZC8"/>
<proteinExistence type="predicted"/>
<evidence type="ECO:0000313" key="2">
    <source>
        <dbReference type="EMBL" id="QDP96529.1"/>
    </source>
</evidence>
<dbReference type="Gene3D" id="3.40.960.10">
    <property type="entry name" value="VSR Endonuclease"/>
    <property type="match status" value="1"/>
</dbReference>